<evidence type="ECO:0000313" key="1">
    <source>
        <dbReference type="EMBL" id="KAI0087017.1"/>
    </source>
</evidence>
<protein>
    <submittedName>
        <fullName evidence="1">Uncharacterized protein</fullName>
    </submittedName>
</protein>
<proteinExistence type="predicted"/>
<name>A0ACB8TY79_9APHY</name>
<accession>A0ACB8TY79</accession>
<evidence type="ECO:0000313" key="2">
    <source>
        <dbReference type="Proteomes" id="UP001055072"/>
    </source>
</evidence>
<organism evidence="1 2">
    <name type="scientific">Irpex rosettiformis</name>
    <dbReference type="NCBI Taxonomy" id="378272"/>
    <lineage>
        <taxon>Eukaryota</taxon>
        <taxon>Fungi</taxon>
        <taxon>Dikarya</taxon>
        <taxon>Basidiomycota</taxon>
        <taxon>Agaricomycotina</taxon>
        <taxon>Agaricomycetes</taxon>
        <taxon>Polyporales</taxon>
        <taxon>Irpicaceae</taxon>
        <taxon>Irpex</taxon>
    </lineage>
</organism>
<comment type="caution">
    <text evidence="1">The sequence shown here is derived from an EMBL/GenBank/DDBJ whole genome shotgun (WGS) entry which is preliminary data.</text>
</comment>
<sequence length="765" mass="82668">MDPGPSTPPQNGIEASSTSDSIEDIQQPGPSRPAACHGASMGSGSDTVVEDDDDDRVLQLLGETSPSSGDDVSVAGPIFRNHQRETVSRSSRNAPGRNDIGPPRSPYPFNAYTRSATHLATGSEPTTLRRGGYESDDSMPSMQTVSDSSEEDLDNGAWVSDEDEDEDADSEGGDDDEPDLGAPPVFSPVESERLRALFSEDNEDLGEEPENPFSGFLDLINASSSLGTAINNAAETLGINMSDLPSNLSFDSQMRLPSVALLQALSQQMRMVFDPHNHPPEQHEDPHRAEVIIKQLEKIPSPLITRYEHLRKGDGEYDDEGCAICRDAYILEPEEPTPQMVETDLLFEALPFRLPKGRPERILAFPCQGMHLFHAGCLGPWLARKTTCPTCRFDIDPDSLTLRGQRDPISGRSLSKLWAPPSGRNFVRWLEGEEARRGQHPANMSETSFADPLSTSVYPNDSEPEDGDDEYEDSDSEDEQSTYDSDQSPLDLYGDPFHSTGLRDVPPNVAQSMLAALTMSAEPAMGNEYDDEEGYFGPPEMAFAMDYDDGLSMLMPGPPSRVLESGGESDSDASTDENMPPLAEVSDDDESSLTAGLTDGMEDEEDEPDLGPTGSSGDDDLSDTAAEILSILNRPGTSQLPPPVRTATPPTNTDSQIPPTSATTFISATQLIADRAPSPPQLMENRMNSLGIGRLLSPLDLMRGSMASSLQTNSPIATGGGSNQTPTTQTEEPTSPLRSILRNFAPWRSIRPSSSPPNSNMDVVD</sequence>
<dbReference type="EMBL" id="MU274920">
    <property type="protein sequence ID" value="KAI0087017.1"/>
    <property type="molecule type" value="Genomic_DNA"/>
</dbReference>
<keyword evidence="2" id="KW-1185">Reference proteome</keyword>
<dbReference type="Proteomes" id="UP001055072">
    <property type="component" value="Unassembled WGS sequence"/>
</dbReference>
<gene>
    <name evidence="1" type="ORF">BDY19DRAFT_957951</name>
</gene>
<reference evidence="1" key="1">
    <citation type="journal article" date="2021" name="Environ. Microbiol.">
        <title>Gene family expansions and transcriptome signatures uncover fungal adaptations to wood decay.</title>
        <authorList>
            <person name="Hage H."/>
            <person name="Miyauchi S."/>
            <person name="Viragh M."/>
            <person name="Drula E."/>
            <person name="Min B."/>
            <person name="Chaduli D."/>
            <person name="Navarro D."/>
            <person name="Favel A."/>
            <person name="Norest M."/>
            <person name="Lesage-Meessen L."/>
            <person name="Balint B."/>
            <person name="Merenyi Z."/>
            <person name="de Eugenio L."/>
            <person name="Morin E."/>
            <person name="Martinez A.T."/>
            <person name="Baldrian P."/>
            <person name="Stursova M."/>
            <person name="Martinez M.J."/>
            <person name="Novotny C."/>
            <person name="Magnuson J.K."/>
            <person name="Spatafora J.W."/>
            <person name="Maurice S."/>
            <person name="Pangilinan J."/>
            <person name="Andreopoulos W."/>
            <person name="LaButti K."/>
            <person name="Hundley H."/>
            <person name="Na H."/>
            <person name="Kuo A."/>
            <person name="Barry K."/>
            <person name="Lipzen A."/>
            <person name="Henrissat B."/>
            <person name="Riley R."/>
            <person name="Ahrendt S."/>
            <person name="Nagy L.G."/>
            <person name="Grigoriev I.V."/>
            <person name="Martin F."/>
            <person name="Rosso M.N."/>
        </authorList>
    </citation>
    <scope>NUCLEOTIDE SEQUENCE</scope>
    <source>
        <strain evidence="1">CBS 384.51</strain>
    </source>
</reference>